<feature type="transmembrane region" description="Helical" evidence="2">
    <location>
        <begin position="83"/>
        <end position="100"/>
    </location>
</feature>
<feature type="transmembrane region" description="Helical" evidence="2">
    <location>
        <begin position="164"/>
        <end position="181"/>
    </location>
</feature>
<feature type="transmembrane region" description="Helical" evidence="2">
    <location>
        <begin position="188"/>
        <end position="207"/>
    </location>
</feature>
<organism evidence="4 5">
    <name type="scientific">Paractinoplanes bogorensis</name>
    <dbReference type="NCBI Taxonomy" id="1610840"/>
    <lineage>
        <taxon>Bacteria</taxon>
        <taxon>Bacillati</taxon>
        <taxon>Actinomycetota</taxon>
        <taxon>Actinomycetes</taxon>
        <taxon>Micromonosporales</taxon>
        <taxon>Micromonosporaceae</taxon>
        <taxon>Paractinoplanes</taxon>
    </lineage>
</organism>
<feature type="transmembrane region" description="Helical" evidence="2">
    <location>
        <begin position="60"/>
        <end position="78"/>
    </location>
</feature>
<dbReference type="InterPro" id="IPR018960">
    <property type="entry name" value="DUF1990"/>
</dbReference>
<dbReference type="InterPro" id="IPR025450">
    <property type="entry name" value="YndJ-like"/>
</dbReference>
<keyword evidence="2" id="KW-1133">Transmembrane helix</keyword>
<feature type="transmembrane region" description="Helical" evidence="2">
    <location>
        <begin position="12"/>
        <end position="31"/>
    </location>
</feature>
<proteinExistence type="predicted"/>
<reference evidence="4 5" key="1">
    <citation type="submission" date="2021-06" db="EMBL/GenBank/DDBJ databases">
        <title>Actinoplanes lichenicola sp. nov., and Actinoplanes ovalisporus sp. nov., isolated from lichen in Thailand.</title>
        <authorList>
            <person name="Saeng-In P."/>
            <person name="Kanchanasin P."/>
            <person name="Yuki M."/>
            <person name="Kudo T."/>
            <person name="Ohkuma M."/>
            <person name="Phongsopitanun W."/>
            <person name="Tanasupawat S."/>
        </authorList>
    </citation>
    <scope>NUCLEOTIDE SEQUENCE [LARGE SCALE GENOMIC DNA]</scope>
    <source>
        <strain evidence="4 5">NBRC 110975</strain>
    </source>
</reference>
<evidence type="ECO:0000313" key="5">
    <source>
        <dbReference type="Proteomes" id="UP001519654"/>
    </source>
</evidence>
<sequence>MDRLSGTGWVGLHIVVAMCVLVFVPLGLGALGQGARLARWWPLMSVPAVVSLIVPRGWVAGLLCVPYLIGCLAVPVVLRRDKLLAFAAACLPVAAAGLLAERAGYALLGFPPGVLGLTAAHFHVAGFGAMLLLALQTDANRYLAPAGVAIVGLGFLVGGETGDLIELLGAGVLSAGLWLAIASRTGRAARLLLGLSLLTMGLALLYASGQVVDIPHLNLTWMVLTHGVLNAAAVLTALLVAWSGHFREHTWKHRVGTGRERFEAASQALLTWEMHRRAHAWVAPGTPPAFVGQHMRSDLGFGRLRVAEPCEVSEIVQEPDRTVMHYRALPGHTFEGDETFTVFITDNIVQFQVTVRSKPVLMIARLAGPLVAVAQWLFIALCARALARFTPDEPPRPRARRPHPPADAPAQ</sequence>
<dbReference type="Proteomes" id="UP001519654">
    <property type="component" value="Unassembled WGS sequence"/>
</dbReference>
<feature type="transmembrane region" description="Helical" evidence="2">
    <location>
        <begin position="112"/>
        <end position="135"/>
    </location>
</feature>
<evidence type="ECO:0000256" key="2">
    <source>
        <dbReference type="SAM" id="Phobius"/>
    </source>
</evidence>
<feature type="region of interest" description="Disordered" evidence="1">
    <location>
        <begin position="391"/>
        <end position="411"/>
    </location>
</feature>
<name>A0ABS5YU64_9ACTN</name>
<dbReference type="Pfam" id="PF09348">
    <property type="entry name" value="DUF1990"/>
    <property type="match status" value="1"/>
</dbReference>
<feature type="transmembrane region" description="Helical" evidence="2">
    <location>
        <begin position="366"/>
        <end position="387"/>
    </location>
</feature>
<dbReference type="RefSeq" id="WP_215791202.1">
    <property type="nucleotide sequence ID" value="NZ_JAHKKG010000008.1"/>
</dbReference>
<evidence type="ECO:0000313" key="4">
    <source>
        <dbReference type="EMBL" id="MBU2667004.1"/>
    </source>
</evidence>
<keyword evidence="2" id="KW-0812">Transmembrane</keyword>
<gene>
    <name evidence="4" type="ORF">KOI35_26175</name>
</gene>
<evidence type="ECO:0000256" key="1">
    <source>
        <dbReference type="SAM" id="MobiDB-lite"/>
    </source>
</evidence>
<dbReference type="Pfam" id="PF14158">
    <property type="entry name" value="YndJ"/>
    <property type="match status" value="1"/>
</dbReference>
<feature type="domain" description="DUF1990" evidence="3">
    <location>
        <begin position="246"/>
        <end position="384"/>
    </location>
</feature>
<protein>
    <submittedName>
        <fullName evidence="4">YndJ family transporter</fullName>
    </submittedName>
</protein>
<evidence type="ECO:0000259" key="3">
    <source>
        <dbReference type="Pfam" id="PF09348"/>
    </source>
</evidence>
<dbReference type="EMBL" id="JAHKKG010000008">
    <property type="protein sequence ID" value="MBU2667004.1"/>
    <property type="molecule type" value="Genomic_DNA"/>
</dbReference>
<comment type="caution">
    <text evidence="4">The sequence shown here is derived from an EMBL/GenBank/DDBJ whole genome shotgun (WGS) entry which is preliminary data.</text>
</comment>
<feature type="transmembrane region" description="Helical" evidence="2">
    <location>
        <begin position="38"/>
        <end position="54"/>
    </location>
</feature>
<feature type="transmembrane region" description="Helical" evidence="2">
    <location>
        <begin position="219"/>
        <end position="242"/>
    </location>
</feature>
<keyword evidence="2" id="KW-0472">Membrane</keyword>
<accession>A0ABS5YU64</accession>
<keyword evidence="5" id="KW-1185">Reference proteome</keyword>
<feature type="transmembrane region" description="Helical" evidence="2">
    <location>
        <begin position="142"/>
        <end position="158"/>
    </location>
</feature>